<keyword evidence="5" id="KW-0238">DNA-binding</keyword>
<dbReference type="GO" id="GO:0004519">
    <property type="term" value="F:endonuclease activity"/>
    <property type="evidence" value="ECO:0007669"/>
    <property type="project" value="UniProtKB-KW"/>
</dbReference>
<dbReference type="GO" id="GO:0032259">
    <property type="term" value="P:methylation"/>
    <property type="evidence" value="ECO:0007669"/>
    <property type="project" value="UniProtKB-KW"/>
</dbReference>
<dbReference type="PRINTS" id="PR00507">
    <property type="entry name" value="N12N6MTFRASE"/>
</dbReference>
<reference evidence="7" key="1">
    <citation type="journal article" date="2020" name="mSystems">
        <title>Genome- and Community-Level Interaction Insights into Carbon Utilization and Element Cycling Functions of Hydrothermarchaeota in Hydrothermal Sediment.</title>
        <authorList>
            <person name="Zhou Z."/>
            <person name="Liu Y."/>
            <person name="Xu W."/>
            <person name="Pan J."/>
            <person name="Luo Z.H."/>
            <person name="Li M."/>
        </authorList>
    </citation>
    <scope>NUCLEOTIDE SEQUENCE [LARGE SCALE GENOMIC DNA]</scope>
    <source>
        <strain evidence="7">HyVt-233</strain>
    </source>
</reference>
<keyword evidence="7" id="KW-0540">Nuclease</keyword>
<dbReference type="GO" id="GO:0008170">
    <property type="term" value="F:N-methyltransferase activity"/>
    <property type="evidence" value="ECO:0007669"/>
    <property type="project" value="InterPro"/>
</dbReference>
<dbReference type="InterPro" id="IPR044946">
    <property type="entry name" value="Restrct_endonuc_typeI_TRD_sf"/>
</dbReference>
<dbReference type="InterPro" id="IPR029063">
    <property type="entry name" value="SAM-dependent_MTases_sf"/>
</dbReference>
<dbReference type="InterPro" id="IPR003356">
    <property type="entry name" value="DNA_methylase_A-5"/>
</dbReference>
<gene>
    <name evidence="7" type="ORF">ENG63_04625</name>
</gene>
<organism evidence="7">
    <name type="scientific">Desulfofervidus auxilii</name>
    <dbReference type="NCBI Taxonomy" id="1621989"/>
    <lineage>
        <taxon>Bacteria</taxon>
        <taxon>Pseudomonadati</taxon>
        <taxon>Thermodesulfobacteriota</taxon>
        <taxon>Candidatus Desulfofervidia</taxon>
        <taxon>Candidatus Desulfofervidales</taxon>
        <taxon>Candidatus Desulfofervidaceae</taxon>
        <taxon>Candidatus Desulfofervidus</taxon>
    </lineage>
</organism>
<comment type="similarity">
    <text evidence="1">Belongs to the N(4)/N(6)-methyltransferase family.</text>
</comment>
<dbReference type="Gene3D" id="3.40.50.150">
    <property type="entry name" value="Vaccinia Virus protein VP39"/>
    <property type="match status" value="1"/>
</dbReference>
<dbReference type="PANTHER" id="PTHR33841">
    <property type="entry name" value="DNA METHYLTRANSFERASE YEEA-RELATED"/>
    <property type="match status" value="1"/>
</dbReference>
<keyword evidence="7" id="KW-0378">Hydrolase</keyword>
<dbReference type="SUPFAM" id="SSF53335">
    <property type="entry name" value="S-adenosyl-L-methionine-dependent methyltransferases"/>
    <property type="match status" value="1"/>
</dbReference>
<keyword evidence="7" id="KW-0255">Endonuclease</keyword>
<evidence type="ECO:0000256" key="5">
    <source>
        <dbReference type="ARBA" id="ARBA00023125"/>
    </source>
</evidence>
<dbReference type="InterPro" id="IPR002052">
    <property type="entry name" value="DNA_methylase_N6_adenine_CS"/>
</dbReference>
<evidence type="ECO:0000256" key="2">
    <source>
        <dbReference type="ARBA" id="ARBA00022603"/>
    </source>
</evidence>
<dbReference type="GO" id="GO:0009307">
    <property type="term" value="P:DNA restriction-modification system"/>
    <property type="evidence" value="ECO:0007669"/>
    <property type="project" value="UniProtKB-KW"/>
</dbReference>
<dbReference type="SUPFAM" id="SSF116734">
    <property type="entry name" value="DNA methylase specificity domain"/>
    <property type="match status" value="1"/>
</dbReference>
<dbReference type="GO" id="GO:0003677">
    <property type="term" value="F:DNA binding"/>
    <property type="evidence" value="ECO:0007669"/>
    <property type="project" value="UniProtKB-KW"/>
</dbReference>
<evidence type="ECO:0000313" key="7">
    <source>
        <dbReference type="EMBL" id="HDD44129.1"/>
    </source>
</evidence>
<protein>
    <submittedName>
        <fullName evidence="7">Restriction endonuclease subunit M/S</fullName>
    </submittedName>
</protein>
<evidence type="ECO:0000256" key="4">
    <source>
        <dbReference type="ARBA" id="ARBA00022747"/>
    </source>
</evidence>
<dbReference type="Gene3D" id="3.90.220.20">
    <property type="entry name" value="DNA methylase specificity domains"/>
    <property type="match status" value="1"/>
</dbReference>
<dbReference type="AlphaFoldDB" id="A0A7C0Y5G4"/>
<comment type="caution">
    <text evidence="7">The sequence shown here is derived from an EMBL/GenBank/DDBJ whole genome shotgun (WGS) entry which is preliminary data.</text>
</comment>
<proteinExistence type="inferred from homology"/>
<dbReference type="InterPro" id="IPR050953">
    <property type="entry name" value="N4_N6_ade-DNA_methylase"/>
</dbReference>
<accession>A0A7C0Y5G4</accession>
<keyword evidence="2" id="KW-0489">Methyltransferase</keyword>
<dbReference type="Pfam" id="PF02384">
    <property type="entry name" value="N6_Mtase"/>
    <property type="match status" value="2"/>
</dbReference>
<keyword evidence="3" id="KW-0808">Transferase</keyword>
<evidence type="ECO:0000259" key="6">
    <source>
        <dbReference type="Pfam" id="PF02384"/>
    </source>
</evidence>
<evidence type="ECO:0000256" key="1">
    <source>
        <dbReference type="ARBA" id="ARBA00006594"/>
    </source>
</evidence>
<dbReference type="CDD" id="cd02440">
    <property type="entry name" value="AdoMet_MTases"/>
    <property type="match status" value="1"/>
</dbReference>
<feature type="domain" description="DNA methylase adenine-specific" evidence="6">
    <location>
        <begin position="97"/>
        <end position="226"/>
    </location>
</feature>
<name>A0A7C0Y5G4_DESA2</name>
<evidence type="ECO:0000256" key="3">
    <source>
        <dbReference type="ARBA" id="ARBA00022679"/>
    </source>
</evidence>
<dbReference type="GO" id="GO:0009007">
    <property type="term" value="F:site-specific DNA-methyltransferase (adenine-specific) activity"/>
    <property type="evidence" value="ECO:0007669"/>
    <property type="project" value="UniProtKB-EC"/>
</dbReference>
<dbReference type="EMBL" id="DRBS01000180">
    <property type="protein sequence ID" value="HDD44129.1"/>
    <property type="molecule type" value="Genomic_DNA"/>
</dbReference>
<feature type="domain" description="DNA methylase adenine-specific" evidence="6">
    <location>
        <begin position="16"/>
        <end position="64"/>
    </location>
</feature>
<dbReference type="PROSITE" id="PS00092">
    <property type="entry name" value="N6_MTASE"/>
    <property type="match status" value="1"/>
</dbReference>
<keyword evidence="4" id="KW-0680">Restriction system</keyword>
<dbReference type="PANTHER" id="PTHR33841:SF4">
    <property type="entry name" value="RESTRICTION MODIFICATION SYSTEM DNA SPECIFICITY DOMAIN"/>
    <property type="match status" value="1"/>
</dbReference>
<sequence length="460" mass="53001">MQEIKLMWMSEQAKKHFNRKDKVLGQFWTPQEVADFIVSFASKYIENNSRIGCDPACGDGVFLKSLRKRGFRPFGVDIDPSIKQSLDEDLKQYVYIANGLELKEENKFDIVVGNPPFSSKYGRVRGQILENFTLGKGRKSQAIEILFLEKFIKLCRLGGVIGIILPQGIFSGIKQSYVRDYIREHLTILAVFSLPRNIFRNGKTTSKTCILIGKKAKSKEKTKVLFGILKDVKSGRLEKSILTFPDEFLYPEFYLDKNPILEGLPKLKEFDIEIRQGRTKYGKERKFSKNGIPFISAKTVTPYGIDFSKDRKFVQPNSPMDYKNAYVKIEDIVFVRVGVGCIGRAAVITSEEEKGIADDWIYILRVKDNRFSPYYLVFWLQTATIQHEIRRLARGVGTVTIPISLLKEIPLLLPKQSKLPWYKEMYLKMINERKKKNLEKASEIMKNVCNEIEKNLKKEG</sequence>
<dbReference type="Proteomes" id="UP000886289">
    <property type="component" value="Unassembled WGS sequence"/>
</dbReference>